<dbReference type="SUPFAM" id="SSF51735">
    <property type="entry name" value="NAD(P)-binding Rossmann-fold domains"/>
    <property type="match status" value="1"/>
</dbReference>
<evidence type="ECO:0000256" key="2">
    <source>
        <dbReference type="ARBA" id="ARBA00023002"/>
    </source>
</evidence>
<dbReference type="Gene3D" id="3.40.50.720">
    <property type="entry name" value="NAD(P)-binding Rossmann-like Domain"/>
    <property type="match status" value="1"/>
</dbReference>
<reference evidence="4 5" key="1">
    <citation type="submission" date="2022-12" db="EMBL/GenBank/DDBJ databases">
        <title>Genomic features and morphological characterization of a novel Knufia sp. strain isolated from spacecraft assembly facility.</title>
        <authorList>
            <person name="Teixeira M."/>
            <person name="Chander A.M."/>
            <person name="Stajich J.E."/>
            <person name="Venkateswaran K."/>
        </authorList>
    </citation>
    <scope>NUCLEOTIDE SEQUENCE [LARGE SCALE GENOMIC DNA]</scope>
    <source>
        <strain evidence="4 5">FJI-L2-BK-P2</strain>
    </source>
</reference>
<dbReference type="Proteomes" id="UP001316803">
    <property type="component" value="Unassembled WGS sequence"/>
</dbReference>
<feature type="domain" description="Enoyl reductase (ER)" evidence="3">
    <location>
        <begin position="17"/>
        <end position="354"/>
    </location>
</feature>
<evidence type="ECO:0000313" key="4">
    <source>
        <dbReference type="EMBL" id="KAK5955745.1"/>
    </source>
</evidence>
<dbReference type="EMBL" id="JAKLMC020000006">
    <property type="protein sequence ID" value="KAK5955745.1"/>
    <property type="molecule type" value="Genomic_DNA"/>
</dbReference>
<keyword evidence="5" id="KW-1185">Reference proteome</keyword>
<dbReference type="InterPro" id="IPR047122">
    <property type="entry name" value="Trans-enoyl_RdTase-like"/>
</dbReference>
<dbReference type="Pfam" id="PF08240">
    <property type="entry name" value="ADH_N"/>
    <property type="match status" value="1"/>
</dbReference>
<sequence>MTSNTVNLAAWQLEPKGPITVKEADVTEPGPREIRVKVMAAPIQPAEAKQFYTQVMPRFKYPGILGSQCAGIVDAIGSDVKKVKVGDPVAAGLNNYANGGDPARASFQRYAIAEEYEVISIGQDLSFVNAVALNTQTPGAALFKVLGLDRPPVPPAKPETKGQKILIWGGSSAMGALSICYAKLAGYEVVTTCSPHNFDLVKDLGADHVFDRNDPDVASKVIEFLPIAFWHDTISLPESIKPITQIAAVQHEQTREDIKLLTLLPVTAQFSPGMPELPPFLKAQMHFFKNKAPENQEHVEWLMGKPEQPGFLEQGLKGGWIRGLPGKSMGGLEKVEEGIKMVNEGENSGFKVVIEPWKE</sequence>
<organism evidence="4 5">
    <name type="scientific">Knufia fluminis</name>
    <dbReference type="NCBI Taxonomy" id="191047"/>
    <lineage>
        <taxon>Eukaryota</taxon>
        <taxon>Fungi</taxon>
        <taxon>Dikarya</taxon>
        <taxon>Ascomycota</taxon>
        <taxon>Pezizomycotina</taxon>
        <taxon>Eurotiomycetes</taxon>
        <taxon>Chaetothyriomycetidae</taxon>
        <taxon>Chaetothyriales</taxon>
        <taxon>Trichomeriaceae</taxon>
        <taxon>Knufia</taxon>
    </lineage>
</organism>
<dbReference type="Gene3D" id="3.90.180.10">
    <property type="entry name" value="Medium-chain alcohol dehydrogenases, catalytic domain"/>
    <property type="match status" value="1"/>
</dbReference>
<protein>
    <recommendedName>
        <fullName evidence="3">Enoyl reductase (ER) domain-containing protein</fullName>
    </recommendedName>
</protein>
<comment type="caution">
    <text evidence="4">The sequence shown here is derived from an EMBL/GenBank/DDBJ whole genome shotgun (WGS) entry which is preliminary data.</text>
</comment>
<dbReference type="GO" id="GO:0016651">
    <property type="term" value="F:oxidoreductase activity, acting on NAD(P)H"/>
    <property type="evidence" value="ECO:0007669"/>
    <property type="project" value="InterPro"/>
</dbReference>
<comment type="similarity">
    <text evidence="1">Belongs to the zinc-containing alcohol dehydrogenase family.</text>
</comment>
<keyword evidence="2" id="KW-0560">Oxidoreductase</keyword>
<dbReference type="InterPro" id="IPR036291">
    <property type="entry name" value="NAD(P)-bd_dom_sf"/>
</dbReference>
<dbReference type="SUPFAM" id="SSF50129">
    <property type="entry name" value="GroES-like"/>
    <property type="match status" value="1"/>
</dbReference>
<evidence type="ECO:0000259" key="3">
    <source>
        <dbReference type="SMART" id="SM00829"/>
    </source>
</evidence>
<dbReference type="PANTHER" id="PTHR45348">
    <property type="entry name" value="HYPOTHETICAL OXIDOREDUCTASE (EUROFUNG)"/>
    <property type="match status" value="1"/>
</dbReference>
<accession>A0AAN8IAM2</accession>
<dbReference type="PANTHER" id="PTHR45348:SF2">
    <property type="entry name" value="ZINC-TYPE ALCOHOL DEHYDROGENASE-LIKE PROTEIN C2E1P3.01"/>
    <property type="match status" value="1"/>
</dbReference>
<dbReference type="InterPro" id="IPR013154">
    <property type="entry name" value="ADH-like_N"/>
</dbReference>
<evidence type="ECO:0000256" key="1">
    <source>
        <dbReference type="ARBA" id="ARBA00008072"/>
    </source>
</evidence>
<gene>
    <name evidence="4" type="ORF">OHC33_003386</name>
</gene>
<dbReference type="CDD" id="cd08249">
    <property type="entry name" value="enoyl_reductase_like"/>
    <property type="match status" value="1"/>
</dbReference>
<dbReference type="AlphaFoldDB" id="A0AAN8IAM2"/>
<dbReference type="InterPro" id="IPR020843">
    <property type="entry name" value="ER"/>
</dbReference>
<dbReference type="SMART" id="SM00829">
    <property type="entry name" value="PKS_ER"/>
    <property type="match status" value="1"/>
</dbReference>
<proteinExistence type="inferred from homology"/>
<dbReference type="InterPro" id="IPR011032">
    <property type="entry name" value="GroES-like_sf"/>
</dbReference>
<evidence type="ECO:0000313" key="5">
    <source>
        <dbReference type="Proteomes" id="UP001316803"/>
    </source>
</evidence>
<name>A0AAN8IAM2_9EURO</name>